<evidence type="ECO:0000313" key="1">
    <source>
        <dbReference type="EMBL" id="KAL3597075.1"/>
    </source>
</evidence>
<protein>
    <submittedName>
        <fullName evidence="1">Uncharacterized protein</fullName>
    </submittedName>
</protein>
<dbReference type="EMBL" id="RCHU02000004">
    <property type="protein sequence ID" value="KAL3597075.1"/>
    <property type="molecule type" value="Genomic_DNA"/>
</dbReference>
<organism evidence="1 2">
    <name type="scientific">Populus alba</name>
    <name type="common">White poplar</name>
    <dbReference type="NCBI Taxonomy" id="43335"/>
    <lineage>
        <taxon>Eukaryota</taxon>
        <taxon>Viridiplantae</taxon>
        <taxon>Streptophyta</taxon>
        <taxon>Embryophyta</taxon>
        <taxon>Tracheophyta</taxon>
        <taxon>Spermatophyta</taxon>
        <taxon>Magnoliopsida</taxon>
        <taxon>eudicotyledons</taxon>
        <taxon>Gunneridae</taxon>
        <taxon>Pentapetalae</taxon>
        <taxon>rosids</taxon>
        <taxon>fabids</taxon>
        <taxon>Malpighiales</taxon>
        <taxon>Salicaceae</taxon>
        <taxon>Saliceae</taxon>
        <taxon>Populus</taxon>
    </lineage>
</organism>
<name>A0ACC4CHR6_POPAL</name>
<dbReference type="Proteomes" id="UP000309997">
    <property type="component" value="Unassembled WGS sequence"/>
</dbReference>
<reference evidence="1 2" key="1">
    <citation type="journal article" date="2024" name="Plant Biotechnol. J.">
        <title>Genome and CRISPR/Cas9 system of a widespread forest tree (Populus alba) in the world.</title>
        <authorList>
            <person name="Liu Y.J."/>
            <person name="Jiang P.F."/>
            <person name="Han X.M."/>
            <person name="Li X.Y."/>
            <person name="Wang H.M."/>
            <person name="Wang Y.J."/>
            <person name="Wang X.X."/>
            <person name="Zeng Q.Y."/>
        </authorList>
    </citation>
    <scope>NUCLEOTIDE SEQUENCE [LARGE SCALE GENOMIC DNA]</scope>
    <source>
        <strain evidence="2">cv. PAL-ZL1</strain>
    </source>
</reference>
<keyword evidence="2" id="KW-1185">Reference proteome</keyword>
<evidence type="ECO:0000313" key="2">
    <source>
        <dbReference type="Proteomes" id="UP000309997"/>
    </source>
</evidence>
<proteinExistence type="predicted"/>
<sequence>MEPLNPSPEQYNSMPTSLPLAFFPSISGQSLSLPMRIVAKGDYFEAMKVFLEMLGSKDCCPDNYTYPFVIKACSELLLVEYGRVLHGLTLVSKFGSHLFVLNSLLAMYMNCGEVEEARKVFDAMKEKSVVSWNTMINGYFKNGFANTALVVFNQMVDSGVEIDGASVVSVLPACGYLKELEVGRRVHGLVEEKVLGKKIVSNALVDMYAKCGSMDEARLVFDNMVERDVVSWTSMINGYILNGDAKSALSLFKIMQIEGLRPNSVTIALILLACASLNNLKDGRCLHGWVMKQRLYSEVAVETSLIDMYAKCNCLGLSFSVFTRTSRKKTVPWNAMLSGFAHNKLATEAIGLFKKMLMEGVEINAATCNSLLPAYGILADLQPVNNINSYLMRSGFVSNIQVATSLVDIYSKCGSLESAHKIFNTIPVDVQDISKWLFELEPDNTGNYVLLAKLYAALGRWEDAENVRQRMDDIGLRKAPARKTNFHPKLQSAQELKNKGKLYVEPIGAASFHGRIDCHPDFEECGELKWKRDQCP</sequence>
<gene>
    <name evidence="1" type="ORF">D5086_008712</name>
</gene>
<accession>A0ACC4CHR6</accession>
<comment type="caution">
    <text evidence="1">The sequence shown here is derived from an EMBL/GenBank/DDBJ whole genome shotgun (WGS) entry which is preliminary data.</text>
</comment>